<comment type="caution">
    <text evidence="7">The sequence shown here is derived from an EMBL/GenBank/DDBJ whole genome shotgun (WGS) entry which is preliminary data.</text>
</comment>
<name>A0A955RK19_9BACT</name>
<keyword evidence="4 6" id="KW-1133">Transmembrane helix</keyword>
<keyword evidence="3 6" id="KW-0812">Transmembrane</keyword>
<dbReference type="AlphaFoldDB" id="A0A955RK19"/>
<dbReference type="GO" id="GO:0005886">
    <property type="term" value="C:plasma membrane"/>
    <property type="evidence" value="ECO:0007669"/>
    <property type="project" value="UniProtKB-SubCell"/>
</dbReference>
<evidence type="ECO:0000256" key="2">
    <source>
        <dbReference type="ARBA" id="ARBA00022475"/>
    </source>
</evidence>
<feature type="transmembrane region" description="Helical" evidence="6">
    <location>
        <begin position="341"/>
        <end position="364"/>
    </location>
</feature>
<feature type="transmembrane region" description="Helical" evidence="6">
    <location>
        <begin position="99"/>
        <end position="121"/>
    </location>
</feature>
<feature type="transmembrane region" description="Helical" evidence="6">
    <location>
        <begin position="187"/>
        <end position="209"/>
    </location>
</feature>
<reference evidence="7" key="2">
    <citation type="journal article" date="2021" name="Microbiome">
        <title>Successional dynamics and alternative stable states in a saline activated sludge microbial community over 9 years.</title>
        <authorList>
            <person name="Wang Y."/>
            <person name="Ye J."/>
            <person name="Ju F."/>
            <person name="Liu L."/>
            <person name="Boyd J.A."/>
            <person name="Deng Y."/>
            <person name="Parks D.H."/>
            <person name="Jiang X."/>
            <person name="Yin X."/>
            <person name="Woodcroft B.J."/>
            <person name="Tyson G.W."/>
            <person name="Hugenholtz P."/>
            <person name="Polz M.F."/>
            <person name="Zhang T."/>
        </authorList>
    </citation>
    <scope>NUCLEOTIDE SEQUENCE</scope>
    <source>
        <strain evidence="7">HKST-UBA11</strain>
    </source>
</reference>
<gene>
    <name evidence="7" type="ORF">KC717_02100</name>
</gene>
<evidence type="ECO:0000256" key="3">
    <source>
        <dbReference type="ARBA" id="ARBA00022692"/>
    </source>
</evidence>
<dbReference type="InterPro" id="IPR050833">
    <property type="entry name" value="Poly_Biosynth_Transport"/>
</dbReference>
<evidence type="ECO:0008006" key="9">
    <source>
        <dbReference type="Google" id="ProtNLM"/>
    </source>
</evidence>
<sequence length="404" mass="44788">MISKVVSIFNKIPTSSKFKQDYIWNIVSFGVIGIGGFLLNYSISKEFSADVLGVFNILYALFIVLAHFVGGGIHFSVLESISKSSIQVKEVLLSGLQSSLLQSVLVIPILFVSKGFFSFLFDIPGDEQFIDQILVGIGFFGLNKVFLAALNGERRMKLFALLSSTRIVLLLGSLWIFLTVGVQSNQIFWIFTTTEMGLFVINCVVSFILRGFSVKQFITARLIKKHFIHGYKSVVGAIFIEANSRIPIFFLGFYYPDSIVGIYSFATIFVDGYRQLMNTFRTNVNPILSKRSSLAKAEFQNLISKGRNLVYYFLVPVGVLIILGYPFVLIITGLYDGYSTSYIPLIILIIGTMVGVGYGPFSMIFNQTGYPVQQSLLYVGIFLTNLIGNALLVPFLGMIGAAIA</sequence>
<evidence type="ECO:0000256" key="1">
    <source>
        <dbReference type="ARBA" id="ARBA00004651"/>
    </source>
</evidence>
<dbReference type="EMBL" id="JAGQLH010000019">
    <property type="protein sequence ID" value="MCA9385419.1"/>
    <property type="molecule type" value="Genomic_DNA"/>
</dbReference>
<keyword evidence="5 6" id="KW-0472">Membrane</keyword>
<organism evidence="7 8">
    <name type="scientific">Candidatus Dojkabacteria bacterium</name>
    <dbReference type="NCBI Taxonomy" id="2099670"/>
    <lineage>
        <taxon>Bacteria</taxon>
        <taxon>Candidatus Dojkabacteria</taxon>
    </lineage>
</organism>
<dbReference type="PANTHER" id="PTHR30250">
    <property type="entry name" value="PST FAMILY PREDICTED COLANIC ACID TRANSPORTER"/>
    <property type="match status" value="1"/>
</dbReference>
<evidence type="ECO:0000313" key="8">
    <source>
        <dbReference type="Proteomes" id="UP000754563"/>
    </source>
</evidence>
<dbReference type="Proteomes" id="UP000754563">
    <property type="component" value="Unassembled WGS sequence"/>
</dbReference>
<dbReference type="PANTHER" id="PTHR30250:SF11">
    <property type="entry name" value="O-ANTIGEN TRANSPORTER-RELATED"/>
    <property type="match status" value="1"/>
</dbReference>
<protein>
    <recommendedName>
        <fullName evidence="9">Polysaccharide biosynthesis protein C-terminal domain-containing protein</fullName>
    </recommendedName>
</protein>
<proteinExistence type="predicted"/>
<accession>A0A955RK19</accession>
<feature type="non-terminal residue" evidence="7">
    <location>
        <position position="404"/>
    </location>
</feature>
<feature type="transmembrane region" description="Helical" evidence="6">
    <location>
        <begin position="158"/>
        <end position="181"/>
    </location>
</feature>
<feature type="transmembrane region" description="Helical" evidence="6">
    <location>
        <begin position="133"/>
        <end position="151"/>
    </location>
</feature>
<feature type="transmembrane region" description="Helical" evidence="6">
    <location>
        <begin position="376"/>
        <end position="403"/>
    </location>
</feature>
<feature type="transmembrane region" description="Helical" evidence="6">
    <location>
        <begin position="21"/>
        <end position="43"/>
    </location>
</feature>
<evidence type="ECO:0000256" key="6">
    <source>
        <dbReference type="SAM" id="Phobius"/>
    </source>
</evidence>
<comment type="subcellular location">
    <subcellularLocation>
        <location evidence="1">Cell membrane</location>
        <topology evidence="1">Multi-pass membrane protein</topology>
    </subcellularLocation>
</comment>
<evidence type="ECO:0000256" key="5">
    <source>
        <dbReference type="ARBA" id="ARBA00023136"/>
    </source>
</evidence>
<feature type="transmembrane region" description="Helical" evidence="6">
    <location>
        <begin position="55"/>
        <end position="78"/>
    </location>
</feature>
<reference evidence="7" key="1">
    <citation type="submission" date="2020-04" db="EMBL/GenBank/DDBJ databases">
        <authorList>
            <person name="Zhang T."/>
        </authorList>
    </citation>
    <scope>NUCLEOTIDE SEQUENCE</scope>
    <source>
        <strain evidence="7">HKST-UBA11</strain>
    </source>
</reference>
<feature type="transmembrane region" description="Helical" evidence="6">
    <location>
        <begin position="309"/>
        <end position="335"/>
    </location>
</feature>
<evidence type="ECO:0000313" key="7">
    <source>
        <dbReference type="EMBL" id="MCA9385419.1"/>
    </source>
</evidence>
<evidence type="ECO:0000256" key="4">
    <source>
        <dbReference type="ARBA" id="ARBA00022989"/>
    </source>
</evidence>
<feature type="transmembrane region" description="Helical" evidence="6">
    <location>
        <begin position="254"/>
        <end position="273"/>
    </location>
</feature>
<keyword evidence="2" id="KW-1003">Cell membrane</keyword>